<keyword evidence="2" id="KW-1185">Reference proteome</keyword>
<reference evidence="1 2" key="1">
    <citation type="submission" date="2011-11" db="EMBL/GenBank/DDBJ databases">
        <title>The Noncontiguous Finished sequence of Saccharomonospora cyanea NA-134.</title>
        <authorList>
            <consortium name="US DOE Joint Genome Institute"/>
            <person name="Lucas S."/>
            <person name="Han J."/>
            <person name="Lapidus A."/>
            <person name="Cheng J.-F."/>
            <person name="Goodwin L."/>
            <person name="Pitluck S."/>
            <person name="Peters L."/>
            <person name="Ovchinnikova G."/>
            <person name="Lu M."/>
            <person name="Detter J.C."/>
            <person name="Han C."/>
            <person name="Tapia R."/>
            <person name="Land M."/>
            <person name="Hauser L."/>
            <person name="Kyrpides N."/>
            <person name="Ivanova N."/>
            <person name="Pagani I."/>
            <person name="Brambilla E.-M."/>
            <person name="Klenk H.-P."/>
            <person name="Woyke T."/>
        </authorList>
    </citation>
    <scope>NUCLEOTIDE SEQUENCE [LARGE SCALE GENOMIC DNA]</scope>
    <source>
        <strain evidence="1 2">NA-134</strain>
    </source>
</reference>
<keyword evidence="1" id="KW-0830">Ubiquinone</keyword>
<dbReference type="InterPro" id="IPR029063">
    <property type="entry name" value="SAM-dependent_MTases_sf"/>
</dbReference>
<keyword evidence="1" id="KW-0808">Transferase</keyword>
<sequence>MTARAEPSRFAVPSAFDRAARDYDRLVGLNPGYHAHLRSAARTVARTVGPGARVLDAGCGTGASTAALLSTLVDPDVVAVDASEGMVEVARRKVWPGSVRFVHAAVDDLPTPAISGPFDAVFAAYLLRNVADPDATLARLHRLLRPRGLLVLHDYTLTEHPLPRLVWTAVSWSVIIPAAWLVSRDTRLHRYLWRSARSFDSPSRLRRRLLDAGYTGVRHSTASGWQRGILHTVAATVPPAPCRAAP</sequence>
<protein>
    <submittedName>
        <fullName evidence="1">Methylase involved in ubiquinone/menaquinone biosynthesis</fullName>
    </submittedName>
</protein>
<dbReference type="PANTHER" id="PTHR43861">
    <property type="entry name" value="TRANS-ACONITATE 2-METHYLTRANSFERASE-RELATED"/>
    <property type="match status" value="1"/>
</dbReference>
<evidence type="ECO:0000313" key="2">
    <source>
        <dbReference type="Proteomes" id="UP000002791"/>
    </source>
</evidence>
<accession>H5XKJ3</accession>
<dbReference type="CDD" id="cd02440">
    <property type="entry name" value="AdoMet_MTases"/>
    <property type="match status" value="1"/>
</dbReference>
<dbReference type="HOGENOM" id="CLU_1169374_0_0_11"/>
<dbReference type="SUPFAM" id="SSF53335">
    <property type="entry name" value="S-adenosyl-L-methionine-dependent methyltransferases"/>
    <property type="match status" value="1"/>
</dbReference>
<dbReference type="PANTHER" id="PTHR43861:SF1">
    <property type="entry name" value="TRANS-ACONITATE 2-METHYLTRANSFERASE"/>
    <property type="match status" value="1"/>
</dbReference>
<dbReference type="Gene3D" id="3.40.50.150">
    <property type="entry name" value="Vaccinia Virus protein VP39"/>
    <property type="match status" value="1"/>
</dbReference>
<dbReference type="STRING" id="882082.SaccyDRAFT_1953"/>
<name>H5XKJ3_9PSEU</name>
<gene>
    <name evidence="1" type="ORF">SaccyDRAFT_1953</name>
</gene>
<organism evidence="1 2">
    <name type="scientific">Saccharomonospora cyanea NA-134</name>
    <dbReference type="NCBI Taxonomy" id="882082"/>
    <lineage>
        <taxon>Bacteria</taxon>
        <taxon>Bacillati</taxon>
        <taxon>Actinomycetota</taxon>
        <taxon>Actinomycetes</taxon>
        <taxon>Pseudonocardiales</taxon>
        <taxon>Pseudonocardiaceae</taxon>
        <taxon>Saccharomonospora</taxon>
    </lineage>
</organism>
<dbReference type="EMBL" id="CM001440">
    <property type="protein sequence ID" value="EHR60847.1"/>
    <property type="molecule type" value="Genomic_DNA"/>
</dbReference>
<dbReference type="GO" id="GO:0032259">
    <property type="term" value="P:methylation"/>
    <property type="evidence" value="ECO:0007669"/>
    <property type="project" value="UniProtKB-KW"/>
</dbReference>
<dbReference type="AlphaFoldDB" id="H5XKJ3"/>
<dbReference type="OrthoDB" id="4307675at2"/>
<dbReference type="PROSITE" id="PS51608">
    <property type="entry name" value="SAM_MT_UBIE"/>
    <property type="match status" value="1"/>
</dbReference>
<proteinExistence type="predicted"/>
<dbReference type="eggNOG" id="COG2226">
    <property type="taxonomic scope" value="Bacteria"/>
</dbReference>
<dbReference type="GO" id="GO:0008168">
    <property type="term" value="F:methyltransferase activity"/>
    <property type="evidence" value="ECO:0007669"/>
    <property type="project" value="UniProtKB-KW"/>
</dbReference>
<dbReference type="InterPro" id="IPR004033">
    <property type="entry name" value="UbiE/COQ5_MeTrFase"/>
</dbReference>
<evidence type="ECO:0000313" key="1">
    <source>
        <dbReference type="EMBL" id="EHR60847.1"/>
    </source>
</evidence>
<dbReference type="Pfam" id="PF01209">
    <property type="entry name" value="Ubie_methyltran"/>
    <property type="match status" value="1"/>
</dbReference>
<keyword evidence="1" id="KW-0489">Methyltransferase</keyword>
<dbReference type="RefSeq" id="WP_005455716.1">
    <property type="nucleotide sequence ID" value="NZ_CM001440.1"/>
</dbReference>
<dbReference type="Proteomes" id="UP000002791">
    <property type="component" value="Chromosome"/>
</dbReference>